<dbReference type="Gene3D" id="1.10.287.1060">
    <property type="entry name" value="ESAT-6-like"/>
    <property type="match status" value="1"/>
</dbReference>
<accession>A0A1H9EXA3</accession>
<reference evidence="2" key="1">
    <citation type="submission" date="2016-10" db="EMBL/GenBank/DDBJ databases">
        <authorList>
            <person name="Varghese N."/>
            <person name="Submissions S."/>
        </authorList>
    </citation>
    <scope>NUCLEOTIDE SEQUENCE [LARGE SCALE GENOMIC DNA]</scope>
    <source>
        <strain evidence="2">DSM 44437</strain>
    </source>
</reference>
<evidence type="ECO:0000313" key="2">
    <source>
        <dbReference type="Proteomes" id="UP000199503"/>
    </source>
</evidence>
<dbReference type="AlphaFoldDB" id="A0A1H9EXA3"/>
<gene>
    <name evidence="1" type="ORF">SAMN04488000_102437</name>
</gene>
<name>A0A1H9EXA3_9PSEU</name>
<proteinExistence type="predicted"/>
<keyword evidence="2" id="KW-1185">Reference proteome</keyword>
<dbReference type="OrthoDB" id="3696413at2"/>
<sequence>MSGMQVSAEAIGGSAKEILGTGDSLTGEIAAFRSQVEALTGAFGADELGSALGTIYQIVSEAAFESFEDNADGLAEIGTTLQGMADEYTAVEAANQQSLQQVMGELA</sequence>
<dbReference type="InterPro" id="IPR036689">
    <property type="entry name" value="ESAT-6-like_sf"/>
</dbReference>
<dbReference type="RefSeq" id="WP_143091478.1">
    <property type="nucleotide sequence ID" value="NZ_FOFV01000002.1"/>
</dbReference>
<dbReference type="STRING" id="65499.SAMN04488000_102437"/>
<dbReference type="SUPFAM" id="SSF140453">
    <property type="entry name" value="EsxAB dimer-like"/>
    <property type="match status" value="1"/>
</dbReference>
<dbReference type="EMBL" id="FOFV01000002">
    <property type="protein sequence ID" value="SEQ29608.1"/>
    <property type="molecule type" value="Genomic_DNA"/>
</dbReference>
<evidence type="ECO:0008006" key="3">
    <source>
        <dbReference type="Google" id="ProtNLM"/>
    </source>
</evidence>
<protein>
    <recommendedName>
        <fullName evidence="3">WXG100 family type VII secretion target</fullName>
    </recommendedName>
</protein>
<organism evidence="1 2">
    <name type="scientific">Lentzea albida</name>
    <dbReference type="NCBI Taxonomy" id="65499"/>
    <lineage>
        <taxon>Bacteria</taxon>
        <taxon>Bacillati</taxon>
        <taxon>Actinomycetota</taxon>
        <taxon>Actinomycetes</taxon>
        <taxon>Pseudonocardiales</taxon>
        <taxon>Pseudonocardiaceae</taxon>
        <taxon>Lentzea</taxon>
    </lineage>
</organism>
<evidence type="ECO:0000313" key="1">
    <source>
        <dbReference type="EMBL" id="SEQ29608.1"/>
    </source>
</evidence>
<dbReference type="Proteomes" id="UP000199503">
    <property type="component" value="Unassembled WGS sequence"/>
</dbReference>